<gene>
    <name evidence="7" type="ORF">H4C44_03125</name>
</gene>
<dbReference type="SUPFAM" id="SSF103473">
    <property type="entry name" value="MFS general substrate transporter"/>
    <property type="match status" value="1"/>
</dbReference>
<feature type="transmembrane region" description="Helical" evidence="6">
    <location>
        <begin position="172"/>
        <end position="192"/>
    </location>
</feature>
<evidence type="ECO:0000313" key="8">
    <source>
        <dbReference type="Proteomes" id="UP000556620"/>
    </source>
</evidence>
<dbReference type="Pfam" id="PF07690">
    <property type="entry name" value="MFS_1"/>
    <property type="match status" value="1"/>
</dbReference>
<comment type="caution">
    <text evidence="7">The sequence shown here is derived from an EMBL/GenBank/DDBJ whole genome shotgun (WGS) entry which is preliminary data.</text>
</comment>
<feature type="transmembrane region" description="Helical" evidence="6">
    <location>
        <begin position="115"/>
        <end position="137"/>
    </location>
</feature>
<accession>A0A7W2JFP4</accession>
<evidence type="ECO:0000256" key="3">
    <source>
        <dbReference type="ARBA" id="ARBA00022692"/>
    </source>
</evidence>
<evidence type="ECO:0000256" key="6">
    <source>
        <dbReference type="SAM" id="Phobius"/>
    </source>
</evidence>
<feature type="transmembrane region" description="Helical" evidence="6">
    <location>
        <begin position="56"/>
        <end position="80"/>
    </location>
</feature>
<dbReference type="PANTHER" id="PTHR43124">
    <property type="entry name" value="PURINE EFFLUX PUMP PBUE"/>
    <property type="match status" value="1"/>
</dbReference>
<dbReference type="EMBL" id="JACGCU010000003">
    <property type="protein sequence ID" value="MBA6058171.1"/>
    <property type="molecule type" value="Genomic_DNA"/>
</dbReference>
<feature type="transmembrane region" description="Helical" evidence="6">
    <location>
        <begin position="275"/>
        <end position="293"/>
    </location>
</feature>
<feature type="transmembrane region" description="Helical" evidence="6">
    <location>
        <begin position="21"/>
        <end position="44"/>
    </location>
</feature>
<evidence type="ECO:0000256" key="4">
    <source>
        <dbReference type="ARBA" id="ARBA00022989"/>
    </source>
</evidence>
<comment type="subcellular location">
    <subcellularLocation>
        <location evidence="1">Cell membrane</location>
        <topology evidence="1">Multi-pass membrane protein</topology>
    </subcellularLocation>
</comment>
<name>A0A7W2JFP4_9PSED</name>
<dbReference type="Gene3D" id="1.20.1250.20">
    <property type="entry name" value="MFS general substrate transporter like domains"/>
    <property type="match status" value="2"/>
</dbReference>
<reference evidence="7 8" key="1">
    <citation type="submission" date="2020-07" db="EMBL/GenBank/DDBJ databases">
        <title>Diversity of carbapenemase encoding genes among Pseudomonas putida group clinical isolates in a tertiary Brazilian hospital.</title>
        <authorList>
            <person name="Alberto-Lei F."/>
            <person name="Nodari C.S."/>
            <person name="Streling A.P."/>
            <person name="Paulino J.T."/>
            <person name="Bessa-Neto F.O."/>
            <person name="Cayo R."/>
            <person name="Gales A.C."/>
        </authorList>
    </citation>
    <scope>NUCLEOTIDE SEQUENCE [LARGE SCALE GENOMIC DNA]</scope>
    <source>
        <strain evidence="7 8">14535</strain>
    </source>
</reference>
<dbReference type="InterPro" id="IPR036259">
    <property type="entry name" value="MFS_trans_sf"/>
</dbReference>
<dbReference type="Proteomes" id="UP000556620">
    <property type="component" value="Unassembled WGS sequence"/>
</dbReference>
<evidence type="ECO:0000313" key="7">
    <source>
        <dbReference type="EMBL" id="MBA6058171.1"/>
    </source>
</evidence>
<evidence type="ECO:0000256" key="5">
    <source>
        <dbReference type="ARBA" id="ARBA00023136"/>
    </source>
</evidence>
<evidence type="ECO:0000256" key="1">
    <source>
        <dbReference type="ARBA" id="ARBA00004651"/>
    </source>
</evidence>
<evidence type="ECO:0000256" key="2">
    <source>
        <dbReference type="ARBA" id="ARBA00022475"/>
    </source>
</evidence>
<feature type="transmembrane region" description="Helical" evidence="6">
    <location>
        <begin position="250"/>
        <end position="268"/>
    </location>
</feature>
<feature type="transmembrane region" description="Helical" evidence="6">
    <location>
        <begin position="144"/>
        <end position="166"/>
    </location>
</feature>
<organism evidence="7 8">
    <name type="scientific">Pseudomonas juntendi</name>
    <dbReference type="NCBI Taxonomy" id="2666183"/>
    <lineage>
        <taxon>Bacteria</taxon>
        <taxon>Pseudomonadati</taxon>
        <taxon>Pseudomonadota</taxon>
        <taxon>Gammaproteobacteria</taxon>
        <taxon>Pseudomonadales</taxon>
        <taxon>Pseudomonadaceae</taxon>
        <taxon>Pseudomonas</taxon>
    </lineage>
</organism>
<feature type="transmembrane region" description="Helical" evidence="6">
    <location>
        <begin position="361"/>
        <end position="381"/>
    </location>
</feature>
<protein>
    <submittedName>
        <fullName evidence="7">MFS transporter</fullName>
    </submittedName>
</protein>
<feature type="transmembrane region" description="Helical" evidence="6">
    <location>
        <begin position="335"/>
        <end position="355"/>
    </location>
</feature>
<dbReference type="GO" id="GO:0022857">
    <property type="term" value="F:transmembrane transporter activity"/>
    <property type="evidence" value="ECO:0007669"/>
    <property type="project" value="InterPro"/>
</dbReference>
<keyword evidence="2" id="KW-1003">Cell membrane</keyword>
<proteinExistence type="predicted"/>
<dbReference type="InterPro" id="IPR050189">
    <property type="entry name" value="MFS_Efflux_Transporters"/>
</dbReference>
<sequence>MTINSTTGQHADTEVSSSATLRLTAIIVLASFLPLVMMTAPAFTAQFSTQLALNPAQIGSLIMAELGAMSLATLPALFWIKRVNLRTAAVVSSLIFLTGNLLSATVPSYSYLLPLRFFTALGGGSLMIICMSTAASLPNPAKAYGLWVLGQLLMGAIGIQVLPGLFERFGLAVGYMLMAALMAATLTLTKAFPRSLSGGTATPHSLAHKGSVILGLLAVFVFDLSISGVWTFIGSIAAASDISIQSSSTILAVATLMGVAGAGAASLTGRRPSRMPMTVMGYVALITSVLLLVDKPDLLRFAFAALAFKFTWTFVLPLVMACIADLDPSGRLMNVTNLVVGGGLALGPALAGQLIQAQGSYTLTLLGSAALCSASLGLVLLSRASRSVTP</sequence>
<keyword evidence="3 6" id="KW-0812">Transmembrane</keyword>
<feature type="transmembrane region" description="Helical" evidence="6">
    <location>
        <begin position="87"/>
        <end position="109"/>
    </location>
</feature>
<feature type="transmembrane region" description="Helical" evidence="6">
    <location>
        <begin position="299"/>
        <end position="323"/>
    </location>
</feature>
<dbReference type="PANTHER" id="PTHR43124:SF10">
    <property type="entry name" value="PURINE EFFLUX PUMP PBUE"/>
    <property type="match status" value="1"/>
</dbReference>
<dbReference type="AlphaFoldDB" id="A0A7W2JFP4"/>
<keyword evidence="4 6" id="KW-1133">Transmembrane helix</keyword>
<dbReference type="GO" id="GO:0005886">
    <property type="term" value="C:plasma membrane"/>
    <property type="evidence" value="ECO:0007669"/>
    <property type="project" value="UniProtKB-SubCell"/>
</dbReference>
<feature type="transmembrane region" description="Helical" evidence="6">
    <location>
        <begin position="213"/>
        <end position="238"/>
    </location>
</feature>
<keyword evidence="5 6" id="KW-0472">Membrane</keyword>
<dbReference type="InterPro" id="IPR011701">
    <property type="entry name" value="MFS"/>
</dbReference>
<dbReference type="RefSeq" id="WP_182366376.1">
    <property type="nucleotide sequence ID" value="NZ_JACGCU010000003.1"/>
</dbReference>